<evidence type="ECO:0000256" key="6">
    <source>
        <dbReference type="ARBA" id="ARBA00022603"/>
    </source>
</evidence>
<proteinExistence type="inferred from homology"/>
<keyword evidence="13" id="KW-1185">Reference proteome</keyword>
<reference evidence="13" key="1">
    <citation type="journal article" date="2019" name="Int. J. Syst. Evol. Microbiol.">
        <title>The Global Catalogue of Microorganisms (GCM) 10K type strain sequencing project: providing services to taxonomists for standard genome sequencing and annotation.</title>
        <authorList>
            <consortium name="The Broad Institute Genomics Platform"/>
            <consortium name="The Broad Institute Genome Sequencing Center for Infectious Disease"/>
            <person name="Wu L."/>
            <person name="Ma J."/>
        </authorList>
    </citation>
    <scope>NUCLEOTIDE SEQUENCE [LARGE SCALE GENOMIC DNA]</scope>
    <source>
        <strain evidence="13">JCM 31037</strain>
    </source>
</reference>
<evidence type="ECO:0000256" key="9">
    <source>
        <dbReference type="ARBA" id="ARBA00030757"/>
    </source>
</evidence>
<evidence type="ECO:0000256" key="10">
    <source>
        <dbReference type="ARBA" id="ARBA00031323"/>
    </source>
</evidence>
<dbReference type="InterPro" id="IPR027573">
    <property type="entry name" value="Methyltran_FxLD"/>
</dbReference>
<dbReference type="PANTHER" id="PTHR11579">
    <property type="entry name" value="PROTEIN-L-ISOASPARTATE O-METHYLTRANSFERASE"/>
    <property type="match status" value="1"/>
</dbReference>
<keyword evidence="7" id="KW-0808">Transferase</keyword>
<evidence type="ECO:0000256" key="2">
    <source>
        <dbReference type="ARBA" id="ARBA00005369"/>
    </source>
</evidence>
<evidence type="ECO:0000256" key="5">
    <source>
        <dbReference type="ARBA" id="ARBA00022490"/>
    </source>
</evidence>
<gene>
    <name evidence="12" type="primary">fxlM</name>
    <name evidence="12" type="ORF">ACFQ4H_08360</name>
</gene>
<keyword evidence="6 12" id="KW-0489">Methyltransferase</keyword>
<dbReference type="NCBIfam" id="TIGR04364">
    <property type="entry name" value="methyltran_FxLD"/>
    <property type="match status" value="1"/>
</dbReference>
<comment type="similarity">
    <text evidence="2">Belongs to the methyltransferase superfamily. L-isoaspartyl/D-aspartyl protein methyltransferase family.</text>
</comment>
<dbReference type="GO" id="GO:0008168">
    <property type="term" value="F:methyltransferase activity"/>
    <property type="evidence" value="ECO:0007669"/>
    <property type="project" value="UniProtKB-KW"/>
</dbReference>
<sequence>MTTAISTPPEVLRARMVDLITQARPTLPRVEDALRTVERHRYVPDSPVEEAYNVDLAVITKRASDGAALSCASVPSLVASMLDQLAVNPGDRILEIGAGTGYNAALLAYLTGPTGQVTTIDIDEEVTAGARRHLDATGYQHVRVITRDGALGDEACAPYDRIIVTVGPWDIPAAWWDQLAPGGRMVVPLRWRGQTRSIAFVKEENGLLRSESVELCGFVPMVGQAGEHSSPIDPDGHVSLYWDADQPINPDALRGVCGEAKTSTWSDTVVRGDESFDGIWLRLTAAEPGTCRITAHSDAVKAGLCTPAIPVRSPAIVEGSSLAYLALRRAGGTDPRWQLGAIGHGADGAALAGRLCAQIHEWNRDRAAQPTITAYRPFEEPDGHVVVKDSVRLVVSYR</sequence>
<keyword evidence="8" id="KW-0949">S-adenosyl-L-methionine</keyword>
<organism evidence="12 13">
    <name type="scientific">Micromonospora sonneratiae</name>
    <dbReference type="NCBI Taxonomy" id="1184706"/>
    <lineage>
        <taxon>Bacteria</taxon>
        <taxon>Bacillati</taxon>
        <taxon>Actinomycetota</taxon>
        <taxon>Actinomycetes</taxon>
        <taxon>Micromonosporales</taxon>
        <taxon>Micromonosporaceae</taxon>
        <taxon>Micromonospora</taxon>
    </lineage>
</organism>
<evidence type="ECO:0000313" key="12">
    <source>
        <dbReference type="EMBL" id="MFD1321098.1"/>
    </source>
</evidence>
<dbReference type="Pfam" id="PF01135">
    <property type="entry name" value="PCMT"/>
    <property type="match status" value="1"/>
</dbReference>
<dbReference type="EMBL" id="JBHTMP010000009">
    <property type="protein sequence ID" value="MFD1321098.1"/>
    <property type="molecule type" value="Genomic_DNA"/>
</dbReference>
<dbReference type="Gene3D" id="3.40.50.150">
    <property type="entry name" value="Vaccinia Virus protein VP39"/>
    <property type="match status" value="1"/>
</dbReference>
<dbReference type="PANTHER" id="PTHR11579:SF0">
    <property type="entry name" value="PROTEIN-L-ISOASPARTATE(D-ASPARTATE) O-METHYLTRANSFERASE"/>
    <property type="match status" value="1"/>
</dbReference>
<evidence type="ECO:0000256" key="3">
    <source>
        <dbReference type="ARBA" id="ARBA00011890"/>
    </source>
</evidence>
<comment type="subcellular location">
    <subcellularLocation>
        <location evidence="1">Cytoplasm</location>
    </subcellularLocation>
</comment>
<protein>
    <recommendedName>
        <fullName evidence="4">Protein-L-isoaspartate O-methyltransferase</fullName>
        <ecNumber evidence="3">2.1.1.77</ecNumber>
    </recommendedName>
    <alternativeName>
        <fullName evidence="11">L-isoaspartyl protein carboxyl methyltransferase</fullName>
    </alternativeName>
    <alternativeName>
        <fullName evidence="9">Protein L-isoaspartyl methyltransferase</fullName>
    </alternativeName>
    <alternativeName>
        <fullName evidence="10">Protein-beta-aspartate methyltransferase</fullName>
    </alternativeName>
</protein>
<dbReference type="EC" id="2.1.1.77" evidence="3"/>
<comment type="caution">
    <text evidence="12">The sequence shown here is derived from an EMBL/GenBank/DDBJ whole genome shotgun (WGS) entry which is preliminary data.</text>
</comment>
<dbReference type="InterPro" id="IPR029063">
    <property type="entry name" value="SAM-dependent_MTases_sf"/>
</dbReference>
<evidence type="ECO:0000256" key="11">
    <source>
        <dbReference type="ARBA" id="ARBA00031350"/>
    </source>
</evidence>
<evidence type="ECO:0000256" key="1">
    <source>
        <dbReference type="ARBA" id="ARBA00004496"/>
    </source>
</evidence>
<dbReference type="GO" id="GO:0032259">
    <property type="term" value="P:methylation"/>
    <property type="evidence" value="ECO:0007669"/>
    <property type="project" value="UniProtKB-KW"/>
</dbReference>
<evidence type="ECO:0000256" key="8">
    <source>
        <dbReference type="ARBA" id="ARBA00022691"/>
    </source>
</evidence>
<dbReference type="RefSeq" id="WP_377568904.1">
    <property type="nucleotide sequence ID" value="NZ_JBHTMP010000009.1"/>
</dbReference>
<accession>A0ABW3YDE8</accession>
<keyword evidence="5" id="KW-0963">Cytoplasm</keyword>
<dbReference type="InterPro" id="IPR000682">
    <property type="entry name" value="PCMT"/>
</dbReference>
<name>A0ABW3YDE8_9ACTN</name>
<dbReference type="CDD" id="cd02440">
    <property type="entry name" value="AdoMet_MTases"/>
    <property type="match status" value="1"/>
</dbReference>
<dbReference type="Proteomes" id="UP001597260">
    <property type="component" value="Unassembled WGS sequence"/>
</dbReference>
<evidence type="ECO:0000256" key="4">
    <source>
        <dbReference type="ARBA" id="ARBA00013346"/>
    </source>
</evidence>
<evidence type="ECO:0000313" key="13">
    <source>
        <dbReference type="Proteomes" id="UP001597260"/>
    </source>
</evidence>
<dbReference type="SUPFAM" id="SSF53335">
    <property type="entry name" value="S-adenosyl-L-methionine-dependent methyltransferases"/>
    <property type="match status" value="1"/>
</dbReference>
<evidence type="ECO:0000256" key="7">
    <source>
        <dbReference type="ARBA" id="ARBA00022679"/>
    </source>
</evidence>